<sequence>MSSNVVKCPNCNVVINEVLAFICNKVDVMDEESISRICISAFSGNDILSAKNLLFDSLPTTRRKKIRKRLGKSLRDIDDIITVIKESDPEDFPIFVARDLQKLPPVLFDHVDVTRILKDLVRMQNEILTIKEQYATAGELNDIKLDLESLKNASIVNTFKGNVNMKRGACLINSFEYNSGPMGLPPLHNEVSTPSPLHNEVSTPKNIKQLSPQAPRNYRSIPKINLSLEGSVAQQTQSATGQRANELAVSKQTQAGRAAESKRATAAAVESRTIAPERPERPERASTSSVEAMTHAQRIDSPVVIHTAPSVECTGAITAQDTIADIVRGGVWKPETPDENWNTVQRRRLRNRFVGSRGKAITISDEKFKAADVKTPIYIYNVAKEVSVCDIQKYVQAKANIDVTLFKMNMKKSKDYDAYKIFVPKIKEELFLSDDFWPVGIAFRRFLNLGYRNYDRVNSVNQLKS</sequence>
<dbReference type="Proteomes" id="UP000037510">
    <property type="component" value="Unassembled WGS sequence"/>
</dbReference>
<organism evidence="2 3">
    <name type="scientific">Operophtera brumata</name>
    <name type="common">Winter moth</name>
    <name type="synonym">Phalaena brumata</name>
    <dbReference type="NCBI Taxonomy" id="104452"/>
    <lineage>
        <taxon>Eukaryota</taxon>
        <taxon>Metazoa</taxon>
        <taxon>Ecdysozoa</taxon>
        <taxon>Arthropoda</taxon>
        <taxon>Hexapoda</taxon>
        <taxon>Insecta</taxon>
        <taxon>Pterygota</taxon>
        <taxon>Neoptera</taxon>
        <taxon>Endopterygota</taxon>
        <taxon>Lepidoptera</taxon>
        <taxon>Glossata</taxon>
        <taxon>Ditrysia</taxon>
        <taxon>Geometroidea</taxon>
        <taxon>Geometridae</taxon>
        <taxon>Larentiinae</taxon>
        <taxon>Operophtera</taxon>
    </lineage>
</organism>
<evidence type="ECO:0000256" key="1">
    <source>
        <dbReference type="SAM" id="MobiDB-lite"/>
    </source>
</evidence>
<dbReference type="AlphaFoldDB" id="A0A0L7L6C1"/>
<name>A0A0L7L6C1_OPEBR</name>
<accession>A0A0L7L6C1</accession>
<protein>
    <submittedName>
        <fullName evidence="2">Mutant cadherin</fullName>
    </submittedName>
</protein>
<gene>
    <name evidence="2" type="ORF">OBRU01_10838</name>
</gene>
<proteinExistence type="predicted"/>
<reference evidence="2 3" key="1">
    <citation type="journal article" date="2015" name="Genome Biol. Evol.">
        <title>The genome of winter moth (Operophtera brumata) provides a genomic perspective on sexual dimorphism and phenology.</title>
        <authorList>
            <person name="Derks M.F."/>
            <person name="Smit S."/>
            <person name="Salis L."/>
            <person name="Schijlen E."/>
            <person name="Bossers A."/>
            <person name="Mateman C."/>
            <person name="Pijl A.S."/>
            <person name="de Ridder D."/>
            <person name="Groenen M.A."/>
            <person name="Visser M.E."/>
            <person name="Megens H.J."/>
        </authorList>
    </citation>
    <scope>NUCLEOTIDE SEQUENCE [LARGE SCALE GENOMIC DNA]</scope>
    <source>
        <strain evidence="2">WM2013NL</strain>
        <tissue evidence="2">Head and thorax</tissue>
    </source>
</reference>
<dbReference type="EMBL" id="JTDY01002678">
    <property type="protein sequence ID" value="KOB70955.1"/>
    <property type="molecule type" value="Genomic_DNA"/>
</dbReference>
<evidence type="ECO:0000313" key="3">
    <source>
        <dbReference type="Proteomes" id="UP000037510"/>
    </source>
</evidence>
<feature type="compositionally biased region" description="Polar residues" evidence="1">
    <location>
        <begin position="190"/>
        <end position="214"/>
    </location>
</feature>
<feature type="compositionally biased region" description="Basic and acidic residues" evidence="1">
    <location>
        <begin position="275"/>
        <end position="284"/>
    </location>
</feature>
<evidence type="ECO:0000313" key="2">
    <source>
        <dbReference type="EMBL" id="KOB70955.1"/>
    </source>
</evidence>
<feature type="region of interest" description="Disordered" evidence="1">
    <location>
        <begin position="235"/>
        <end position="289"/>
    </location>
</feature>
<comment type="caution">
    <text evidence="2">The sequence shown here is derived from an EMBL/GenBank/DDBJ whole genome shotgun (WGS) entry which is preliminary data.</text>
</comment>
<feature type="region of interest" description="Disordered" evidence="1">
    <location>
        <begin position="186"/>
        <end position="216"/>
    </location>
</feature>
<keyword evidence="3" id="KW-1185">Reference proteome</keyword>